<dbReference type="RefSeq" id="WP_127789990.1">
    <property type="nucleotide sequence ID" value="NZ_SACL01000012.1"/>
</dbReference>
<dbReference type="InterPro" id="IPR035421">
    <property type="entry name" value="Terminase_6C"/>
</dbReference>
<name>A0A437LZH4_9PROT</name>
<feature type="domain" description="Phage terminase large subunit N-terminal" evidence="2">
    <location>
        <begin position="18"/>
        <end position="209"/>
    </location>
</feature>
<evidence type="ECO:0000256" key="1">
    <source>
        <dbReference type="ARBA" id="ARBA00022612"/>
    </source>
</evidence>
<dbReference type="PANTHER" id="PTHR39184:SF1">
    <property type="entry name" value="PBSX PHAGE TERMINASE LARGE SUBUNIT"/>
    <property type="match status" value="1"/>
</dbReference>
<dbReference type="InterPro" id="IPR052380">
    <property type="entry name" value="Viral_DNA_packaging_terminase"/>
</dbReference>
<proteinExistence type="predicted"/>
<dbReference type="EMBL" id="SACL01000012">
    <property type="protein sequence ID" value="RVT90723.1"/>
    <property type="molecule type" value="Genomic_DNA"/>
</dbReference>
<keyword evidence="1" id="KW-1188">Viral release from host cell</keyword>
<reference evidence="4 5" key="1">
    <citation type="submission" date="2019-01" db="EMBL/GenBank/DDBJ databases">
        <authorList>
            <person name="Chen W.-M."/>
        </authorList>
    </citation>
    <scope>NUCLEOTIDE SEQUENCE [LARGE SCALE GENOMIC DNA]</scope>
    <source>
        <strain evidence="4 5">CCP-6</strain>
    </source>
</reference>
<evidence type="ECO:0000259" key="3">
    <source>
        <dbReference type="Pfam" id="PF17289"/>
    </source>
</evidence>
<dbReference type="Pfam" id="PF04466">
    <property type="entry name" value="Terminase_3"/>
    <property type="match status" value="1"/>
</dbReference>
<evidence type="ECO:0000259" key="2">
    <source>
        <dbReference type="Pfam" id="PF04466"/>
    </source>
</evidence>
<keyword evidence="5" id="KW-1185">Reference proteome</keyword>
<dbReference type="InterPro" id="IPR027417">
    <property type="entry name" value="P-loop_NTPase"/>
</dbReference>
<dbReference type="InterPro" id="IPR006437">
    <property type="entry name" value="Phage_terminase_lsu"/>
</dbReference>
<dbReference type="Pfam" id="PF17289">
    <property type="entry name" value="Terminase_6C"/>
    <property type="match status" value="1"/>
</dbReference>
<dbReference type="NCBIfam" id="TIGR01547">
    <property type="entry name" value="phage_term_2"/>
    <property type="match status" value="1"/>
</dbReference>
<dbReference type="PANTHER" id="PTHR39184">
    <property type="match status" value="1"/>
</dbReference>
<dbReference type="AlphaFoldDB" id="A0A437LZH4"/>
<sequence>MQIETPRVFLPLLEPSRYKGAFGGRGSGKSHFFAELIVEWCLRHRGARIVCIREVQKSLKESAKRLIEDKINALGVAKHFDVLRDEIKTPGGGVILFQGMQDHTSETIKSLEGFHVAWGEEAQTLSSRSLEMLRPTIRAPGSELWFSWNPRNASDPVDALLRGPEPPPGALVVRANYSDNPWFPSELEGERAFDERTKPDRYAHIWLGEYEPVAIGAIWDRLVLHRNRRAEAPPIKRIVVSVDPAVSSEAGSDEHGIVVTGLGEDARGYVLEDASLKGTPSQWAHRVSVMVDKWQADAVVIERNQGGDMVRHTLESVRRDLRIIEVVATRGKHVRAEPISALYHLDRVSHVGTHARLEDQMCQMTASGFEGEGSPDRVDALVWGLTELFPKVIRGPEKTVKREIDIFQGEGSWMA</sequence>
<dbReference type="Gene3D" id="3.40.50.300">
    <property type="entry name" value="P-loop containing nucleotide triphosphate hydrolases"/>
    <property type="match status" value="1"/>
</dbReference>
<dbReference type="InterPro" id="IPR035412">
    <property type="entry name" value="Terminase_L_N"/>
</dbReference>
<dbReference type="Proteomes" id="UP000282957">
    <property type="component" value="Unassembled WGS sequence"/>
</dbReference>
<gene>
    <name evidence="4" type="ORF">EOD42_23260</name>
</gene>
<comment type="caution">
    <text evidence="4">The sequence shown here is derived from an EMBL/GenBank/DDBJ whole genome shotgun (WGS) entry which is preliminary data.</text>
</comment>
<evidence type="ECO:0000313" key="5">
    <source>
        <dbReference type="Proteomes" id="UP000282957"/>
    </source>
</evidence>
<feature type="domain" description="Terminase large subunit gp17-like C-terminal" evidence="3">
    <location>
        <begin position="241"/>
        <end position="386"/>
    </location>
</feature>
<accession>A0A437LZH4</accession>
<protein>
    <submittedName>
        <fullName evidence="4">PBSX family phage terminase large subunit</fullName>
    </submittedName>
</protein>
<organism evidence="4 5">
    <name type="scientific">Rhodovarius crocodyli</name>
    <dbReference type="NCBI Taxonomy" id="1979269"/>
    <lineage>
        <taxon>Bacteria</taxon>
        <taxon>Pseudomonadati</taxon>
        <taxon>Pseudomonadota</taxon>
        <taxon>Alphaproteobacteria</taxon>
        <taxon>Acetobacterales</taxon>
        <taxon>Roseomonadaceae</taxon>
        <taxon>Rhodovarius</taxon>
    </lineage>
</organism>
<dbReference type="OrthoDB" id="479677at2"/>
<evidence type="ECO:0000313" key="4">
    <source>
        <dbReference type="EMBL" id="RVT90723.1"/>
    </source>
</evidence>
<dbReference type="Gene3D" id="3.30.420.240">
    <property type="match status" value="1"/>
</dbReference>